<dbReference type="SUPFAM" id="SSF88946">
    <property type="entry name" value="Sigma2 domain of RNA polymerase sigma factors"/>
    <property type="match status" value="1"/>
</dbReference>
<reference evidence="8" key="1">
    <citation type="submission" date="2018-05" db="EMBL/GenBank/DDBJ databases">
        <authorList>
            <person name="Lanie J.A."/>
            <person name="Ng W.-L."/>
            <person name="Kazmierczak K.M."/>
            <person name="Andrzejewski T.M."/>
            <person name="Davidsen T.M."/>
            <person name="Wayne K.J."/>
            <person name="Tettelin H."/>
            <person name="Glass J.I."/>
            <person name="Rusch D."/>
            <person name="Podicherti R."/>
            <person name="Tsui H.-C.T."/>
            <person name="Winkler M.E."/>
        </authorList>
    </citation>
    <scope>NUCLEOTIDE SEQUENCE</scope>
</reference>
<dbReference type="GO" id="GO:0006352">
    <property type="term" value="P:DNA-templated transcription initiation"/>
    <property type="evidence" value="ECO:0007669"/>
    <property type="project" value="InterPro"/>
</dbReference>
<dbReference type="Gene3D" id="1.10.1740.10">
    <property type="match status" value="1"/>
</dbReference>
<comment type="similarity">
    <text evidence="1">Belongs to the sigma-70 factor family. ECF subfamily.</text>
</comment>
<feature type="domain" description="RNA polymerase sigma-70 region 2" evidence="6">
    <location>
        <begin position="16"/>
        <end position="84"/>
    </location>
</feature>
<evidence type="ECO:0000256" key="4">
    <source>
        <dbReference type="ARBA" id="ARBA00023125"/>
    </source>
</evidence>
<evidence type="ECO:0000256" key="1">
    <source>
        <dbReference type="ARBA" id="ARBA00010641"/>
    </source>
</evidence>
<dbReference type="InterPro" id="IPR014284">
    <property type="entry name" value="RNA_pol_sigma-70_dom"/>
</dbReference>
<keyword evidence="5" id="KW-0804">Transcription</keyword>
<dbReference type="InterPro" id="IPR039425">
    <property type="entry name" value="RNA_pol_sigma-70-like"/>
</dbReference>
<dbReference type="PANTHER" id="PTHR43133">
    <property type="entry name" value="RNA POLYMERASE ECF-TYPE SIGMA FACTO"/>
    <property type="match status" value="1"/>
</dbReference>
<dbReference type="PROSITE" id="PS01063">
    <property type="entry name" value="SIGMA70_ECF"/>
    <property type="match status" value="1"/>
</dbReference>
<dbReference type="InterPro" id="IPR007627">
    <property type="entry name" value="RNA_pol_sigma70_r2"/>
</dbReference>
<evidence type="ECO:0008006" key="9">
    <source>
        <dbReference type="Google" id="ProtNLM"/>
    </source>
</evidence>
<dbReference type="InterPro" id="IPR036388">
    <property type="entry name" value="WH-like_DNA-bd_sf"/>
</dbReference>
<evidence type="ECO:0000259" key="6">
    <source>
        <dbReference type="Pfam" id="PF04542"/>
    </source>
</evidence>
<dbReference type="InterPro" id="IPR000838">
    <property type="entry name" value="RNA_pol_sigma70_ECF_CS"/>
</dbReference>
<dbReference type="Pfam" id="PF04542">
    <property type="entry name" value="Sigma70_r2"/>
    <property type="match status" value="1"/>
</dbReference>
<evidence type="ECO:0000256" key="3">
    <source>
        <dbReference type="ARBA" id="ARBA00023082"/>
    </source>
</evidence>
<gene>
    <name evidence="8" type="ORF">METZ01_LOCUS226034</name>
</gene>
<evidence type="ECO:0000256" key="5">
    <source>
        <dbReference type="ARBA" id="ARBA00023163"/>
    </source>
</evidence>
<protein>
    <recommendedName>
        <fullName evidence="9">RNA polymerase sigma factor</fullName>
    </recommendedName>
</protein>
<dbReference type="Pfam" id="PF08281">
    <property type="entry name" value="Sigma70_r4_2"/>
    <property type="match status" value="1"/>
</dbReference>
<keyword evidence="4" id="KW-0238">DNA-binding</keyword>
<sequence length="179" mass="21461">MIASFQNGNEQAYIELVRRYRDRLMTFVFRFLGDMELSEDIVQDTMIKVYTHKHYYKEIAKFSTWIYTIAGNLAKTELRKRKRRKVTLLSQMNTDDRKYEIPSTELQSEDIVQGEYTERYIQKAILQLPLHFRTVVILRDIQELSYEEISKIVNVPLGTVKSRINRARLQLQQTLKEYR</sequence>
<keyword evidence="3" id="KW-0731">Sigma factor</keyword>
<dbReference type="SUPFAM" id="SSF88659">
    <property type="entry name" value="Sigma3 and sigma4 domains of RNA polymerase sigma factors"/>
    <property type="match status" value="1"/>
</dbReference>
<dbReference type="InterPro" id="IPR013324">
    <property type="entry name" value="RNA_pol_sigma_r3/r4-like"/>
</dbReference>
<dbReference type="InterPro" id="IPR013249">
    <property type="entry name" value="RNA_pol_sigma70_r4_t2"/>
</dbReference>
<evidence type="ECO:0000256" key="2">
    <source>
        <dbReference type="ARBA" id="ARBA00023015"/>
    </source>
</evidence>
<dbReference type="EMBL" id="UINC01054910">
    <property type="protein sequence ID" value="SVB73180.1"/>
    <property type="molecule type" value="Genomic_DNA"/>
</dbReference>
<accession>A0A382GDA0</accession>
<proteinExistence type="inferred from homology"/>
<feature type="domain" description="RNA polymerase sigma factor 70 region 4 type 2" evidence="7">
    <location>
        <begin position="119"/>
        <end position="171"/>
    </location>
</feature>
<dbReference type="CDD" id="cd06171">
    <property type="entry name" value="Sigma70_r4"/>
    <property type="match status" value="1"/>
</dbReference>
<dbReference type="GO" id="GO:0003677">
    <property type="term" value="F:DNA binding"/>
    <property type="evidence" value="ECO:0007669"/>
    <property type="project" value="UniProtKB-KW"/>
</dbReference>
<organism evidence="8">
    <name type="scientific">marine metagenome</name>
    <dbReference type="NCBI Taxonomy" id="408172"/>
    <lineage>
        <taxon>unclassified sequences</taxon>
        <taxon>metagenomes</taxon>
        <taxon>ecological metagenomes</taxon>
    </lineage>
</organism>
<dbReference type="AlphaFoldDB" id="A0A382GDA0"/>
<evidence type="ECO:0000259" key="7">
    <source>
        <dbReference type="Pfam" id="PF08281"/>
    </source>
</evidence>
<name>A0A382GDA0_9ZZZZ</name>
<evidence type="ECO:0000313" key="8">
    <source>
        <dbReference type="EMBL" id="SVB73180.1"/>
    </source>
</evidence>
<dbReference type="NCBIfam" id="TIGR02937">
    <property type="entry name" value="sigma70-ECF"/>
    <property type="match status" value="1"/>
</dbReference>
<dbReference type="Gene3D" id="1.10.10.10">
    <property type="entry name" value="Winged helix-like DNA-binding domain superfamily/Winged helix DNA-binding domain"/>
    <property type="match status" value="1"/>
</dbReference>
<dbReference type="GO" id="GO:0016987">
    <property type="term" value="F:sigma factor activity"/>
    <property type="evidence" value="ECO:0007669"/>
    <property type="project" value="UniProtKB-KW"/>
</dbReference>
<keyword evidence="2" id="KW-0805">Transcription regulation</keyword>
<dbReference type="InterPro" id="IPR013325">
    <property type="entry name" value="RNA_pol_sigma_r2"/>
</dbReference>
<dbReference type="PANTHER" id="PTHR43133:SF8">
    <property type="entry name" value="RNA POLYMERASE SIGMA FACTOR HI_1459-RELATED"/>
    <property type="match status" value="1"/>
</dbReference>